<protein>
    <submittedName>
        <fullName evidence="1">Putative peptidase (DUF1796 domain)</fullName>
    </submittedName>
</protein>
<dbReference type="EMBL" id="CP020867">
    <property type="protein sequence ID" value="ARJ56015.1"/>
    <property type="molecule type" value="Genomic_DNA"/>
</dbReference>
<dbReference type="KEGG" id="ccun:CCUN_0363"/>
<accession>A0A1W6BVA8</accession>
<dbReference type="RefSeq" id="WP_084483675.1">
    <property type="nucleotide sequence ID" value="NZ_CP020867.1"/>
</dbReference>
<evidence type="ECO:0000313" key="1">
    <source>
        <dbReference type="EMBL" id="ARJ56015.1"/>
    </source>
</evidence>
<dbReference type="STRING" id="1121267.CCUN_0363"/>
<proteinExistence type="predicted"/>
<dbReference type="OrthoDB" id="5356425at2"/>
<evidence type="ECO:0000313" key="2">
    <source>
        <dbReference type="Proteomes" id="UP000192902"/>
    </source>
</evidence>
<dbReference type="InterPro" id="IPR014903">
    <property type="entry name" value="DUF1796"/>
</dbReference>
<gene>
    <name evidence="1" type="ORF">CCUN_0363</name>
</gene>
<reference evidence="1 2" key="1">
    <citation type="submission" date="2017-04" db="EMBL/GenBank/DDBJ databases">
        <title>Complete genome sequence of the Campylobacter cuniculorum type strain LMG24588.</title>
        <authorList>
            <person name="Miller W.G."/>
            <person name="Yee E."/>
            <person name="Revez J."/>
            <person name="Bono J.L."/>
            <person name="Rossi M."/>
        </authorList>
    </citation>
    <scope>NUCLEOTIDE SEQUENCE [LARGE SCALE GENOMIC DNA]</scope>
    <source>
        <strain evidence="1 2">LMG 24588</strain>
    </source>
</reference>
<dbReference type="eggNOG" id="ENOG5030IPG">
    <property type="taxonomic scope" value="Bacteria"/>
</dbReference>
<organism evidence="1 2">
    <name type="scientific">Campylobacter cuniculorum DSM 23162 = LMG 24588</name>
    <dbReference type="NCBI Taxonomy" id="1121267"/>
    <lineage>
        <taxon>Bacteria</taxon>
        <taxon>Pseudomonadati</taxon>
        <taxon>Campylobacterota</taxon>
        <taxon>Epsilonproteobacteria</taxon>
        <taxon>Campylobacterales</taxon>
        <taxon>Campylobacteraceae</taxon>
        <taxon>Campylobacter</taxon>
    </lineage>
</organism>
<dbReference type="Proteomes" id="UP000192902">
    <property type="component" value="Chromosome"/>
</dbReference>
<name>A0A1W6BVA8_9BACT</name>
<dbReference type="Pfam" id="PF08795">
    <property type="entry name" value="DUF1796"/>
    <property type="match status" value="1"/>
</dbReference>
<dbReference type="AlphaFoldDB" id="A0A1W6BVA8"/>
<sequence>MKYNLQTLPLEKIKADVVLSLGSNCRVAHYLRKHHLRLWTSPLDWMLHTNLESAYELFKSGFKNFFTDCSLEGEIETSKARKKLIVKDNQTGMVSLHHFFPNESLEIQVQRIREQTFKRWEIMKHKLSNSQNIILIFTGVANLEELTSFLEKFCSLDFMSEAKKKGGGIILICISNDKNLKADEITMQKTQIAQNKIIFEYFLNEENGDTLRGNALFWDKLMKSIQMSRKIKFKNALNDFRIRFLRSCKKRIAFFTKSYKNDINETH</sequence>